<comment type="catalytic activity">
    <reaction evidence="14">
        <text>2 oxidized [cytochrome P450] + NADPH = 2 reduced [cytochrome P450] + NADP(+) + H(+)</text>
        <dbReference type="Rhea" id="RHEA:24040"/>
        <dbReference type="Rhea" id="RHEA-COMP:14627"/>
        <dbReference type="Rhea" id="RHEA-COMP:14628"/>
        <dbReference type="ChEBI" id="CHEBI:15378"/>
        <dbReference type="ChEBI" id="CHEBI:55376"/>
        <dbReference type="ChEBI" id="CHEBI:57783"/>
        <dbReference type="ChEBI" id="CHEBI:58349"/>
        <dbReference type="ChEBI" id="CHEBI:60344"/>
        <dbReference type="EC" id="1.6.2.4"/>
    </reaction>
</comment>
<keyword evidence="14" id="KW-0444">Lipid biosynthesis</keyword>
<keyword evidence="3" id="KW-0812">Transmembrane</keyword>
<dbReference type="PRINTS" id="PR00369">
    <property type="entry name" value="FLAVODOXIN"/>
</dbReference>
<name>A0A4P9XLH6_9FUNG</name>
<comment type="similarity">
    <text evidence="14">Belongs to the NADPH--cytochrome P450 reductase family.</text>
</comment>
<evidence type="ECO:0000256" key="6">
    <source>
        <dbReference type="ARBA" id="ARBA00022857"/>
    </source>
</evidence>
<dbReference type="GO" id="GO:0003958">
    <property type="term" value="F:NADPH-hemoprotein reductase activity"/>
    <property type="evidence" value="ECO:0007669"/>
    <property type="project" value="UniProtKB-UniRule"/>
</dbReference>
<proteinExistence type="inferred from homology"/>
<evidence type="ECO:0000256" key="13">
    <source>
        <dbReference type="ARBA" id="ARBA00023221"/>
    </source>
</evidence>
<evidence type="ECO:0000256" key="15">
    <source>
        <dbReference type="SAM" id="MobiDB-lite"/>
    </source>
</evidence>
<dbReference type="InterPro" id="IPR039261">
    <property type="entry name" value="FNR_nucleotide-bd"/>
</dbReference>
<evidence type="ECO:0000256" key="12">
    <source>
        <dbReference type="ARBA" id="ARBA00023166"/>
    </source>
</evidence>
<dbReference type="PROSITE" id="PS50902">
    <property type="entry name" value="FLAVODOXIN_LIKE"/>
    <property type="match status" value="1"/>
</dbReference>
<evidence type="ECO:0000256" key="4">
    <source>
        <dbReference type="ARBA" id="ARBA00022824"/>
    </source>
</evidence>
<dbReference type="Proteomes" id="UP000271241">
    <property type="component" value="Unassembled WGS sequence"/>
</dbReference>
<evidence type="ECO:0000256" key="5">
    <source>
        <dbReference type="ARBA" id="ARBA00022827"/>
    </source>
</evidence>
<feature type="binding site" evidence="14">
    <location>
        <begin position="479"/>
        <end position="482"/>
    </location>
    <ligand>
        <name>FAD</name>
        <dbReference type="ChEBI" id="CHEBI:57692"/>
    </ligand>
</feature>
<feature type="binding site" evidence="14">
    <location>
        <begin position="497"/>
        <end position="499"/>
    </location>
    <ligand>
        <name>FAD</name>
        <dbReference type="ChEBI" id="CHEBI:57692"/>
    </ligand>
</feature>
<dbReference type="Pfam" id="PF00175">
    <property type="entry name" value="NAD_binding_1"/>
    <property type="match status" value="1"/>
</dbReference>
<evidence type="ECO:0000256" key="7">
    <source>
        <dbReference type="ARBA" id="ARBA00022955"/>
    </source>
</evidence>
<dbReference type="InterPro" id="IPR017927">
    <property type="entry name" value="FAD-bd_FR_type"/>
</dbReference>
<dbReference type="GO" id="GO:0005829">
    <property type="term" value="C:cytosol"/>
    <property type="evidence" value="ECO:0007669"/>
    <property type="project" value="TreeGrafter"/>
</dbReference>
<comment type="similarity">
    <text evidence="14">In the N-terminal section; belongs to the flavodoxin family.</text>
</comment>
<dbReference type="InterPro" id="IPR023173">
    <property type="entry name" value="NADPH_Cyt_P450_Rdtase_alpha"/>
</dbReference>
<dbReference type="PANTHER" id="PTHR19384:SF17">
    <property type="entry name" value="NADPH--CYTOCHROME P450 REDUCTASE"/>
    <property type="match status" value="1"/>
</dbReference>
<dbReference type="InterPro" id="IPR017938">
    <property type="entry name" value="Riboflavin_synthase-like_b-brl"/>
</dbReference>
<keyword evidence="5 14" id="KW-0274">FAD</keyword>
<comment type="subcellular location">
    <subcellularLocation>
        <location evidence="14">Endoplasmic reticulum membrane</location>
        <topology evidence="14">Single-pass membrane protein</topology>
        <orientation evidence="14">Cytoplasmic side</orientation>
    </subcellularLocation>
    <subcellularLocation>
        <location evidence="14">Mitochondrion outer membrane</location>
        <topology evidence="14">Single-pass membrane protein</topology>
        <orientation evidence="14">Cytoplasmic side</orientation>
    </subcellularLocation>
    <subcellularLocation>
        <location evidence="14">Cell membrane</location>
        <topology evidence="14">Single-pass membrane protein</topology>
        <orientation evidence="14">Cytoplasmic side</orientation>
    </subcellularLocation>
</comment>
<feature type="binding site" evidence="14">
    <location>
        <begin position="667"/>
        <end position="671"/>
    </location>
    <ligand>
        <name>NADP(+)</name>
        <dbReference type="ChEBI" id="CHEBI:58349"/>
    </ligand>
</feature>
<keyword evidence="2 14" id="KW-0288">FMN</keyword>
<keyword evidence="10 14" id="KW-0756">Sterol biosynthesis</keyword>
<feature type="binding site" evidence="14">
    <location>
        <position position="598"/>
    </location>
    <ligand>
        <name>NADP(+)</name>
        <dbReference type="ChEBI" id="CHEBI:58349"/>
    </ligand>
</feature>
<evidence type="ECO:0000256" key="8">
    <source>
        <dbReference type="ARBA" id="ARBA00022989"/>
    </source>
</evidence>
<dbReference type="STRING" id="78915.A0A4P9XLH6"/>
<evidence type="ECO:0000256" key="3">
    <source>
        <dbReference type="ARBA" id="ARBA00022692"/>
    </source>
</evidence>
<dbReference type="Pfam" id="PF00258">
    <property type="entry name" value="Flavodoxin_1"/>
    <property type="match status" value="1"/>
</dbReference>
<keyword evidence="14" id="KW-1000">Mitochondrion outer membrane</keyword>
<keyword evidence="14" id="KW-1003">Cell membrane</keyword>
<keyword evidence="4 14" id="KW-0256">Endoplasmic reticulum</keyword>
<comment type="cofactor">
    <cofactor evidence="14">
        <name>FMN</name>
        <dbReference type="ChEBI" id="CHEBI:58210"/>
    </cofactor>
    <text evidence="14">Binds 1 FMN per monomer.</text>
</comment>
<evidence type="ECO:0000259" key="17">
    <source>
        <dbReference type="PROSITE" id="PS51384"/>
    </source>
</evidence>
<evidence type="ECO:0000256" key="11">
    <source>
        <dbReference type="ARBA" id="ARBA00023136"/>
    </source>
</evidence>
<keyword evidence="13 14" id="KW-0753">Steroid metabolism</keyword>
<dbReference type="SUPFAM" id="SSF63380">
    <property type="entry name" value="Riboflavin synthase domain-like"/>
    <property type="match status" value="1"/>
</dbReference>
<dbReference type="PRINTS" id="PR00371">
    <property type="entry name" value="FPNCR"/>
</dbReference>
<evidence type="ECO:0000256" key="9">
    <source>
        <dbReference type="ARBA" id="ARBA00023002"/>
    </source>
</evidence>
<dbReference type="GO" id="GO:0010181">
    <property type="term" value="F:FMN binding"/>
    <property type="evidence" value="ECO:0007669"/>
    <property type="project" value="UniProtKB-UniRule"/>
</dbReference>
<evidence type="ECO:0000313" key="19">
    <source>
        <dbReference type="Proteomes" id="UP000271241"/>
    </source>
</evidence>
<dbReference type="GO" id="GO:0006696">
    <property type="term" value="P:ergosterol biosynthetic process"/>
    <property type="evidence" value="ECO:0007669"/>
    <property type="project" value="UniProtKB-UniRule"/>
</dbReference>
<feature type="binding site" evidence="14">
    <location>
        <position position="315"/>
    </location>
    <ligand>
        <name>NADP(+)</name>
        <dbReference type="ChEBI" id="CHEBI:58349"/>
    </ligand>
</feature>
<feature type="binding site" evidence="14">
    <location>
        <begin position="187"/>
        <end position="196"/>
    </location>
    <ligand>
        <name>FMN</name>
        <dbReference type="ChEBI" id="CHEBI:58210"/>
    </ligand>
</feature>
<keyword evidence="8" id="KW-1133">Transmembrane helix</keyword>
<dbReference type="PANTHER" id="PTHR19384">
    <property type="entry name" value="NITRIC OXIDE SYNTHASE-RELATED"/>
    <property type="match status" value="1"/>
</dbReference>
<dbReference type="EC" id="1.6.2.4" evidence="14"/>
<dbReference type="FunFam" id="3.40.50.360:FF:000024">
    <property type="entry name" value="NADPH--cytochrome P450 reductase"/>
    <property type="match status" value="1"/>
</dbReference>
<evidence type="ECO:0000256" key="1">
    <source>
        <dbReference type="ARBA" id="ARBA00022630"/>
    </source>
</evidence>
<evidence type="ECO:0000256" key="2">
    <source>
        <dbReference type="ARBA" id="ARBA00022643"/>
    </source>
</evidence>
<dbReference type="Gene3D" id="2.40.30.10">
    <property type="entry name" value="Translation factors"/>
    <property type="match status" value="1"/>
</dbReference>
<dbReference type="FunFam" id="3.40.50.80:FF:000001">
    <property type="entry name" value="NADPH--cytochrome P450 reductase 1"/>
    <property type="match status" value="1"/>
</dbReference>
<dbReference type="PROSITE" id="PS51384">
    <property type="entry name" value="FAD_FR"/>
    <property type="match status" value="1"/>
</dbReference>
<dbReference type="SUPFAM" id="SSF52218">
    <property type="entry name" value="Flavoproteins"/>
    <property type="match status" value="1"/>
</dbReference>
<feature type="binding site" evidence="14">
    <location>
        <begin position="74"/>
        <end position="79"/>
    </location>
    <ligand>
        <name>FMN</name>
        <dbReference type="ChEBI" id="CHEBI:58210"/>
    </ligand>
</feature>
<dbReference type="InterPro" id="IPR001433">
    <property type="entry name" value="OxRdtase_FAD/NAD-bd"/>
</dbReference>
<dbReference type="InterPro" id="IPR008254">
    <property type="entry name" value="Flavodoxin/NO_synth"/>
</dbReference>
<feature type="domain" description="FAD-binding FR-type" evidence="17">
    <location>
        <begin position="295"/>
        <end position="584"/>
    </location>
</feature>
<organism evidence="18 19">
    <name type="scientific">Thamnocephalis sphaerospora</name>
    <dbReference type="NCBI Taxonomy" id="78915"/>
    <lineage>
        <taxon>Eukaryota</taxon>
        <taxon>Fungi</taxon>
        <taxon>Fungi incertae sedis</taxon>
        <taxon>Zoopagomycota</taxon>
        <taxon>Zoopagomycotina</taxon>
        <taxon>Zoopagomycetes</taxon>
        <taxon>Zoopagales</taxon>
        <taxon>Sigmoideomycetaceae</taxon>
        <taxon>Thamnocephalis</taxon>
    </lineage>
</organism>
<dbReference type="InterPro" id="IPR029039">
    <property type="entry name" value="Flavoprotein-like_sf"/>
</dbReference>
<dbReference type="GO" id="GO:0050660">
    <property type="term" value="F:flavin adenine dinucleotide binding"/>
    <property type="evidence" value="ECO:0007669"/>
    <property type="project" value="UniProtKB-UniRule"/>
</dbReference>
<feature type="domain" description="Flavodoxin-like" evidence="16">
    <location>
        <begin position="68"/>
        <end position="238"/>
    </location>
</feature>
<keyword evidence="11 14" id="KW-0472">Membrane</keyword>
<dbReference type="GO" id="GO:0005886">
    <property type="term" value="C:plasma membrane"/>
    <property type="evidence" value="ECO:0007669"/>
    <property type="project" value="UniProtKB-SubCell"/>
</dbReference>
<feature type="binding site" evidence="14">
    <location>
        <begin position="513"/>
        <end position="516"/>
    </location>
    <ligand>
        <name>FAD</name>
        <dbReference type="ChEBI" id="CHEBI:57692"/>
    </ligand>
</feature>
<dbReference type="EMBL" id="KZ992843">
    <property type="protein sequence ID" value="RKP06656.1"/>
    <property type="molecule type" value="Genomic_DNA"/>
</dbReference>
<comment type="similarity">
    <text evidence="14">In the C-terminal section; belongs to the flavoprotein pyridine nucleotide cytochrome reductase family.</text>
</comment>
<dbReference type="GO" id="GO:0050661">
    <property type="term" value="F:NADP binding"/>
    <property type="evidence" value="ECO:0007669"/>
    <property type="project" value="UniProtKB-UniRule"/>
</dbReference>
<evidence type="ECO:0000313" key="18">
    <source>
        <dbReference type="EMBL" id="RKP06656.1"/>
    </source>
</evidence>
<dbReference type="SUPFAM" id="SSF52343">
    <property type="entry name" value="Ferredoxin reductase-like, C-terminal NADP-linked domain"/>
    <property type="match status" value="1"/>
</dbReference>
<dbReference type="InterPro" id="IPR023208">
    <property type="entry name" value="P450R"/>
</dbReference>
<protein>
    <recommendedName>
        <fullName evidence="14">NADPH--cytochrome P450 reductase</fullName>
        <shortName evidence="14">CPR</shortName>
        <shortName evidence="14">P450R</shortName>
        <ecNumber evidence="14">1.6.2.4</ecNumber>
    </recommendedName>
</protein>
<keyword evidence="1 14" id="KW-0285">Flavoprotein</keyword>
<sequence length="743" mass="83060">MSFATSLDTLVVAGLLASGAVFIFRKSLFGDAKSNGARAGAGNGVAGTQRKKRSRNFVEVMEQTDKNVIVFFGSQTGTAEDYANRIAKEAQKRYGLRCMVADIEDYDMERLDRLPTDHLAIFVMATYGEGEPTDNATEFWNFLIADSEDSVPSFSRQDEGDEVAEDEEGRSTEGRPLHNLRYAVFGLGNRTYEHFNAVCRRLDTRLTELGARRVCARGEGDDDSNLEEDYISWKDEAWPAIAEAMGVTEQSASAHEPAYVVTELTEDDYDVNHVYKGELVERRSGDSTPTAYDIKNPYMARLKVTRELFSEGAGRHCVHAEVDLRGSDIRYQCGDHLAVWPVNAELEVERIARICGVADRLDTVTRVASTNDTAAKKYPFPVPTTYRTLLRHYIDVNSCPSREFVAVLAQYVEPEAAKAYLQRLGSDKDAYHKEVLEAHMNLATLIEQTAAQASVPVGTDGVTIPVAVAIECLGRLQPRYYSISSSPKVHPDHAHATAVVVDHEVAHGRRFRGVATNYLHAAHKKLTVGGIVQTTTDVAEVADGIDGVALADAMHHLHLDEDDVEGMSVRVPIFVRPYANFKLPKDASRPIIMVGPGTGVAPFRGFVQERVHQLRSGVAVGPTILFFGCRHRDQDFMYREEWDAQFAELAENKSELVLAFSREQDQKVYVQDRMRERQADLWRWLHEERGYFYVCGDAKNMARAVNNQLVEVARSVGGLEEEQAVQWVKTLRTTGRYQEDVWS</sequence>
<feature type="binding site" evidence="14">
    <location>
        <begin position="125"/>
        <end position="128"/>
    </location>
    <ligand>
        <name>FMN</name>
        <dbReference type="ChEBI" id="CHEBI:58210"/>
    </ligand>
</feature>
<keyword evidence="9 14" id="KW-0560">Oxidoreductase</keyword>
<feature type="region of interest" description="Disordered" evidence="15">
    <location>
        <begin position="151"/>
        <end position="173"/>
    </location>
</feature>
<feature type="binding site" evidence="14">
    <location>
        <position position="222"/>
    </location>
    <ligand>
        <name>FMN</name>
        <dbReference type="ChEBI" id="CHEBI:58210"/>
    </ligand>
</feature>
<keyword evidence="6 14" id="KW-0521">NADP</keyword>
<keyword evidence="7 14" id="KW-0752">Steroid biosynthesis</keyword>
<dbReference type="HAMAP" id="MF_03212">
    <property type="entry name" value="NCPR"/>
    <property type="match status" value="1"/>
</dbReference>
<evidence type="ECO:0000256" key="10">
    <source>
        <dbReference type="ARBA" id="ARBA00023011"/>
    </source>
</evidence>
<evidence type="ECO:0000256" key="14">
    <source>
        <dbReference type="HAMAP-Rule" id="MF_03212"/>
    </source>
</evidence>
<keyword evidence="12 14" id="KW-1207">Sterol metabolism</keyword>
<feature type="binding site" evidence="14">
    <location>
        <begin position="661"/>
        <end position="662"/>
    </location>
    <ligand>
        <name>NADP(+)</name>
        <dbReference type="ChEBI" id="CHEBI:58349"/>
    </ligand>
</feature>
<evidence type="ECO:0000259" key="16">
    <source>
        <dbReference type="PROSITE" id="PS50902"/>
    </source>
</evidence>
<comment type="function">
    <text evidence="14">This enzyme is required for electron transfer from NADP to cytochrome P450 in microsomes. It can also provide electron transfer to heme oxygenase and cytochrome B5. Involved in ergosterol biosynthesis.</text>
</comment>
<dbReference type="InterPro" id="IPR001094">
    <property type="entry name" value="Flavdoxin-like"/>
</dbReference>
<dbReference type="GO" id="GO:0005789">
    <property type="term" value="C:endoplasmic reticulum membrane"/>
    <property type="evidence" value="ECO:0007669"/>
    <property type="project" value="UniProtKB-SubCell"/>
</dbReference>
<keyword evidence="14" id="KW-0496">Mitochondrion</keyword>
<comment type="cofactor">
    <cofactor evidence="14">
        <name>FAD</name>
        <dbReference type="ChEBI" id="CHEBI:57692"/>
    </cofactor>
    <text evidence="14">Binds 1 FAD per monomer.</text>
</comment>
<feature type="compositionally biased region" description="Acidic residues" evidence="15">
    <location>
        <begin position="159"/>
        <end position="168"/>
    </location>
</feature>
<dbReference type="Gene3D" id="3.40.50.360">
    <property type="match status" value="1"/>
</dbReference>
<dbReference type="Gene3D" id="1.20.990.10">
    <property type="entry name" value="NADPH-cytochrome p450 Reductase, Chain A, domain 3"/>
    <property type="match status" value="1"/>
</dbReference>
<keyword evidence="14" id="KW-0443">Lipid metabolism</keyword>
<comment type="caution">
    <text evidence="14">Lacks conserved residue(s) required for the propagation of feature annotation.</text>
</comment>
<accession>A0A4P9XLH6</accession>
<dbReference type="GO" id="GO:0005741">
    <property type="term" value="C:mitochondrial outer membrane"/>
    <property type="evidence" value="ECO:0007669"/>
    <property type="project" value="UniProtKB-SubCell"/>
</dbReference>
<feature type="binding site" evidence="14">
    <location>
        <position position="742"/>
    </location>
    <ligand>
        <name>FAD</name>
        <dbReference type="ChEBI" id="CHEBI:57692"/>
    </ligand>
</feature>
<gene>
    <name evidence="18" type="ORF">THASP1DRAFT_35095</name>
</gene>
<dbReference type="OrthoDB" id="1856718at2759"/>
<dbReference type="Pfam" id="PF00667">
    <property type="entry name" value="FAD_binding_1"/>
    <property type="match status" value="1"/>
</dbReference>
<dbReference type="InterPro" id="IPR003097">
    <property type="entry name" value="CysJ-like_FAD-binding"/>
</dbReference>
<dbReference type="InterPro" id="IPR001709">
    <property type="entry name" value="Flavoprot_Pyr_Nucl_cyt_Rdtase"/>
</dbReference>
<dbReference type="Gene3D" id="3.40.50.80">
    <property type="entry name" value="Nucleotide-binding domain of ferredoxin-NADP reductase (FNR) module"/>
    <property type="match status" value="1"/>
</dbReference>
<dbReference type="AlphaFoldDB" id="A0A4P9XLH6"/>
<dbReference type="CDD" id="cd06204">
    <property type="entry name" value="CYPOR"/>
    <property type="match status" value="1"/>
</dbReference>
<reference evidence="19" key="1">
    <citation type="journal article" date="2018" name="Nat. Microbiol.">
        <title>Leveraging single-cell genomics to expand the fungal tree of life.</title>
        <authorList>
            <person name="Ahrendt S.R."/>
            <person name="Quandt C.A."/>
            <person name="Ciobanu D."/>
            <person name="Clum A."/>
            <person name="Salamov A."/>
            <person name="Andreopoulos B."/>
            <person name="Cheng J.F."/>
            <person name="Woyke T."/>
            <person name="Pelin A."/>
            <person name="Henrissat B."/>
            <person name="Reynolds N.K."/>
            <person name="Benny G.L."/>
            <person name="Smith M.E."/>
            <person name="James T.Y."/>
            <person name="Grigoriev I.V."/>
        </authorList>
    </citation>
    <scope>NUCLEOTIDE SEQUENCE [LARGE SCALE GENOMIC DNA]</scope>
    <source>
        <strain evidence="19">RSA 1356</strain>
    </source>
</reference>
<dbReference type="PIRSF" id="PIRSF000208">
    <property type="entry name" value="P450R"/>
    <property type="match status" value="1"/>
</dbReference>
<keyword evidence="19" id="KW-1185">Reference proteome</keyword>